<dbReference type="RefSeq" id="WP_271890421.1">
    <property type="nucleotide sequence ID" value="NZ_JAQBIE010000031.1"/>
</dbReference>
<reference evidence="2" key="1">
    <citation type="submission" date="2022-12" db="EMBL/GenBank/DDBJ databases">
        <title>Paracoccus onchidii sp. nov., isolated from a marine invertebrate from the South China Sea.</title>
        <authorList>
            <person name="Xu S."/>
            <person name="Liu Z."/>
            <person name="Xu Y."/>
        </authorList>
    </citation>
    <scope>NUCLEOTIDE SEQUENCE</scope>
    <source>
        <strain evidence="2">Z330</strain>
    </source>
</reference>
<gene>
    <name evidence="2" type="ORF">PAF17_17670</name>
</gene>
<dbReference type="Pfam" id="PF06676">
    <property type="entry name" value="DUF1178"/>
    <property type="match status" value="1"/>
</dbReference>
<proteinExistence type="predicted"/>
<dbReference type="EMBL" id="JAQBIE010000031">
    <property type="protein sequence ID" value="MDB6179320.1"/>
    <property type="molecule type" value="Genomic_DNA"/>
</dbReference>
<dbReference type="InterPro" id="IPR009562">
    <property type="entry name" value="DUF1178"/>
</dbReference>
<name>A0ABT4ZIX9_9RHOB</name>
<evidence type="ECO:0000256" key="1">
    <source>
        <dbReference type="SAM" id="MobiDB-lite"/>
    </source>
</evidence>
<dbReference type="Proteomes" id="UP001165641">
    <property type="component" value="Unassembled WGS sequence"/>
</dbReference>
<organism evidence="2 3">
    <name type="scientific">Paracoccus onchidii</name>
    <dbReference type="NCBI Taxonomy" id="3017813"/>
    <lineage>
        <taxon>Bacteria</taxon>
        <taxon>Pseudomonadati</taxon>
        <taxon>Pseudomonadota</taxon>
        <taxon>Alphaproteobacteria</taxon>
        <taxon>Rhodobacterales</taxon>
        <taxon>Paracoccaceae</taxon>
        <taxon>Paracoccus</taxon>
    </lineage>
</organism>
<keyword evidence="3" id="KW-1185">Reference proteome</keyword>
<evidence type="ECO:0000313" key="3">
    <source>
        <dbReference type="Proteomes" id="UP001165641"/>
    </source>
</evidence>
<accession>A0ABT4ZIX9</accession>
<comment type="caution">
    <text evidence="2">The sequence shown here is derived from an EMBL/GenBank/DDBJ whole genome shotgun (WGS) entry which is preliminary data.</text>
</comment>
<feature type="region of interest" description="Disordered" evidence="1">
    <location>
        <begin position="50"/>
        <end position="71"/>
    </location>
</feature>
<protein>
    <submittedName>
        <fullName evidence="2">DUF1178 family protein</fullName>
    </submittedName>
</protein>
<sequence>MIRYDLRCENNHEFDGWFRSSDGFEKMLAAGQISCAQCGSTRIAKALMAPSVGKERKKQPTAATPDLSKTDTPAEAALEKLRQHIEANSDYVGNKFVDEARAIHEGRSPSRAIHGEAGAADARKLLDEGVPVAPLPFIPRQKAN</sequence>
<dbReference type="PIRSF" id="PIRSF032131">
    <property type="entry name" value="UCP032131"/>
    <property type="match status" value="1"/>
</dbReference>
<evidence type="ECO:0000313" key="2">
    <source>
        <dbReference type="EMBL" id="MDB6179320.1"/>
    </source>
</evidence>